<accession>A7VV53</accession>
<evidence type="ECO:0000313" key="1">
    <source>
        <dbReference type="EMBL" id="EDO60854.1"/>
    </source>
</evidence>
<gene>
    <name evidence="1" type="ORF">CLOLEP_02459</name>
</gene>
<name>A7VV53_9FIRM</name>
<reference evidence="1 2" key="2">
    <citation type="submission" date="2007-08" db="EMBL/GenBank/DDBJ databases">
        <authorList>
            <person name="Fulton L."/>
            <person name="Clifton S."/>
            <person name="Fulton B."/>
            <person name="Xu J."/>
            <person name="Minx P."/>
            <person name="Pepin K.H."/>
            <person name="Johnson M."/>
            <person name="Thiruvilangam P."/>
            <person name="Bhonagiri V."/>
            <person name="Nash W.E."/>
            <person name="Wang C."/>
            <person name="Mardis E.R."/>
            <person name="Wilson R.K."/>
        </authorList>
    </citation>
    <scope>NUCLEOTIDE SEQUENCE [LARGE SCALE GENOMIC DNA]</scope>
    <source>
        <strain evidence="1 2">DSM 753</strain>
    </source>
</reference>
<dbReference type="Proteomes" id="UP000003490">
    <property type="component" value="Unassembled WGS sequence"/>
</dbReference>
<dbReference type="HOGENOM" id="CLU_3078419_0_0_9"/>
<protein>
    <submittedName>
        <fullName evidence="1">Uncharacterized protein</fullName>
    </submittedName>
</protein>
<organism evidence="1 2">
    <name type="scientific">[Clostridium] leptum DSM 753</name>
    <dbReference type="NCBI Taxonomy" id="428125"/>
    <lineage>
        <taxon>Bacteria</taxon>
        <taxon>Bacillati</taxon>
        <taxon>Bacillota</taxon>
        <taxon>Clostridia</taxon>
        <taxon>Eubacteriales</taxon>
        <taxon>Oscillospiraceae</taxon>
        <taxon>Oscillospiraceae incertae sedis</taxon>
    </lineage>
</organism>
<evidence type="ECO:0000313" key="2">
    <source>
        <dbReference type="Proteomes" id="UP000003490"/>
    </source>
</evidence>
<dbReference type="AlphaFoldDB" id="A7VV53"/>
<proteinExistence type="predicted"/>
<reference evidence="1 2" key="1">
    <citation type="submission" date="2007-08" db="EMBL/GenBank/DDBJ databases">
        <title>Draft genome sequence of Clostridium leptum (DSM 753).</title>
        <authorList>
            <person name="Sudarsanam P."/>
            <person name="Ley R."/>
            <person name="Guruge J."/>
            <person name="Turnbaugh P.J."/>
            <person name="Mahowald M."/>
            <person name="Liep D."/>
            <person name="Gordon J."/>
        </authorList>
    </citation>
    <scope>NUCLEOTIDE SEQUENCE [LARGE SCALE GENOMIC DNA]</scope>
    <source>
        <strain evidence="1 2">DSM 753</strain>
    </source>
</reference>
<dbReference type="EMBL" id="ABCB02000019">
    <property type="protein sequence ID" value="EDO60854.1"/>
    <property type="molecule type" value="Genomic_DNA"/>
</dbReference>
<sequence length="52" mass="6225">MFFNEFNLRREGYLWDKPAVFYHSTGILPPPSFLSFKTHSIILFFRAEKLQS</sequence>
<comment type="caution">
    <text evidence="1">The sequence shown here is derived from an EMBL/GenBank/DDBJ whole genome shotgun (WGS) entry which is preliminary data.</text>
</comment>